<dbReference type="Pfam" id="PF01636">
    <property type="entry name" value="APH"/>
    <property type="match status" value="1"/>
</dbReference>
<evidence type="ECO:0000313" key="3">
    <source>
        <dbReference type="Proteomes" id="UP000001953"/>
    </source>
</evidence>
<dbReference type="OrthoDB" id="9810277at2"/>
<dbReference type="SUPFAM" id="SSF56112">
    <property type="entry name" value="Protein kinase-like (PK-like)"/>
    <property type="match status" value="1"/>
</dbReference>
<gene>
    <name evidence="2" type="ordered locus">Nham_1915</name>
</gene>
<proteinExistence type="predicted"/>
<protein>
    <recommendedName>
        <fullName evidence="1">Aminoglycoside phosphotransferase domain-containing protein</fullName>
    </recommendedName>
</protein>
<dbReference type="Gene3D" id="3.40.50.300">
    <property type="entry name" value="P-loop containing nucleotide triphosphate hydrolases"/>
    <property type="match status" value="1"/>
</dbReference>
<dbReference type="SUPFAM" id="SSF52540">
    <property type="entry name" value="P-loop containing nucleoside triphosphate hydrolases"/>
    <property type="match status" value="1"/>
</dbReference>
<reference evidence="2 3" key="1">
    <citation type="submission" date="2006-03" db="EMBL/GenBank/DDBJ databases">
        <title>Complete sequence of chromosome of Nitrobacter hamburgensis X14.</title>
        <authorList>
            <consortium name="US DOE Joint Genome Institute"/>
            <person name="Copeland A."/>
            <person name="Lucas S."/>
            <person name="Lapidus A."/>
            <person name="Barry K."/>
            <person name="Detter J.C."/>
            <person name="Glavina del Rio T."/>
            <person name="Hammon N."/>
            <person name="Israni S."/>
            <person name="Dalin E."/>
            <person name="Tice H."/>
            <person name="Pitluck S."/>
            <person name="Chain P."/>
            <person name="Malfatti S."/>
            <person name="Shin M."/>
            <person name="Vergez L."/>
            <person name="Schmutz J."/>
            <person name="Larimer F."/>
            <person name="Land M."/>
            <person name="Hauser L."/>
            <person name="Kyrpides N."/>
            <person name="Ivanova N."/>
            <person name="Ward B."/>
            <person name="Arp D."/>
            <person name="Klotz M."/>
            <person name="Stein L."/>
            <person name="O'Mullan G."/>
            <person name="Starkenburg S."/>
            <person name="Sayavedra L."/>
            <person name="Poret-Peterson A.T."/>
            <person name="Gentry M.E."/>
            <person name="Bruce D."/>
            <person name="Richardson P."/>
        </authorList>
    </citation>
    <scope>NUCLEOTIDE SEQUENCE [LARGE SCALE GENOMIC DNA]</scope>
    <source>
        <strain evidence="3">DSM 10229 / NCIMB 13809 / X14</strain>
    </source>
</reference>
<keyword evidence="3" id="KW-1185">Reference proteome</keyword>
<dbReference type="EMBL" id="CP000319">
    <property type="protein sequence ID" value="ABE62723.1"/>
    <property type="molecule type" value="Genomic_DNA"/>
</dbReference>
<dbReference type="InterPro" id="IPR011009">
    <property type="entry name" value="Kinase-like_dom_sf"/>
</dbReference>
<organism evidence="2 3">
    <name type="scientific">Nitrobacter hamburgensis (strain DSM 10229 / NCIMB 13809 / X14)</name>
    <dbReference type="NCBI Taxonomy" id="323097"/>
    <lineage>
        <taxon>Bacteria</taxon>
        <taxon>Pseudomonadati</taxon>
        <taxon>Pseudomonadota</taxon>
        <taxon>Alphaproteobacteria</taxon>
        <taxon>Hyphomicrobiales</taxon>
        <taxon>Nitrobacteraceae</taxon>
        <taxon>Nitrobacter</taxon>
    </lineage>
</organism>
<dbReference type="InterPro" id="IPR027417">
    <property type="entry name" value="P-loop_NTPase"/>
</dbReference>
<dbReference type="InterPro" id="IPR002575">
    <property type="entry name" value="Aminoglycoside_PTrfase"/>
</dbReference>
<dbReference type="PANTHER" id="PTHR43883">
    <property type="entry name" value="SLR0207 PROTEIN"/>
    <property type="match status" value="1"/>
</dbReference>
<dbReference type="KEGG" id="nha:Nham_1915"/>
<dbReference type="AlphaFoldDB" id="Q1QM24"/>
<sequence>MTSPTTQDTVTQQEVFDFLAAPATHDDADVRRIDTHAAVVFLAGDRALKVKRAIRFPFLDYSTLAKRKASCDEEIKINRPSAPQIYRRVVAITQGDDGSFCIGGDGLPVEYAVEMKRFDERQTLDHLAQAGALEPALVVDLADTIAASHRVAPAAAADRWITSIPSIIADNTSAFRASGCLPVDAIDELDAASQTEFSRIRARLTERGRFGFVRRCHGDLHLANIVLIEHKPVLFDAIEFDPAIASVDILYDLSFTLMDLLHYGRRLEANILLNRYLITPFEDNLDGIATLPLFMSMRAAIRANVLLARLGGSNTDKESIRLAARSYCALARQLISPASPTLVAIGGLSGTGKTVLARALADAIDPPPGALILRSDVTRKQYFQTHETQRLPTTAYQPEATSIIYQTLTERAGRILSQGHSVILDAVFAKPAERHSVAAIARKLNLPFLGFFLVSDITTRMKRVGHRVSDASDATIDLVRHQENYDIGPLDWHMIDASGTSQQTLQRCRETFGATETVLPNPLDPP</sequence>
<dbReference type="STRING" id="323097.Nham_1915"/>
<evidence type="ECO:0000313" key="2">
    <source>
        <dbReference type="EMBL" id="ABE62723.1"/>
    </source>
</evidence>
<accession>Q1QM24</accession>
<dbReference type="Proteomes" id="UP000001953">
    <property type="component" value="Chromosome"/>
</dbReference>
<dbReference type="HOGENOM" id="CLU_026771_1_0_5"/>
<dbReference type="InterPro" id="IPR052732">
    <property type="entry name" value="Cell-binding_unc_protein"/>
</dbReference>
<feature type="domain" description="Aminoglycoside phosphotransferase" evidence="1">
    <location>
        <begin position="118"/>
        <end position="236"/>
    </location>
</feature>
<dbReference type="Pfam" id="PF13671">
    <property type="entry name" value="AAA_33"/>
    <property type="match status" value="1"/>
</dbReference>
<dbReference type="eggNOG" id="COG0645">
    <property type="taxonomic scope" value="Bacteria"/>
</dbReference>
<evidence type="ECO:0000259" key="1">
    <source>
        <dbReference type="Pfam" id="PF01636"/>
    </source>
</evidence>
<dbReference type="PANTHER" id="PTHR43883:SF1">
    <property type="entry name" value="GLUCONOKINASE"/>
    <property type="match status" value="1"/>
</dbReference>
<dbReference type="eggNOG" id="COG2187">
    <property type="taxonomic scope" value="Bacteria"/>
</dbReference>
<name>Q1QM24_NITHX</name>